<feature type="compositionally biased region" description="Acidic residues" evidence="1">
    <location>
        <begin position="347"/>
        <end position="360"/>
    </location>
</feature>
<keyword evidence="3" id="KW-1185">Reference proteome</keyword>
<reference evidence="2 3" key="1">
    <citation type="journal article" date="2023" name="Commun. Biol.">
        <title>Genome analysis of Parmales, the sister group of diatoms, reveals the evolutionary specialization of diatoms from phago-mixotrophs to photoautotrophs.</title>
        <authorList>
            <person name="Ban H."/>
            <person name="Sato S."/>
            <person name="Yoshikawa S."/>
            <person name="Yamada K."/>
            <person name="Nakamura Y."/>
            <person name="Ichinomiya M."/>
            <person name="Sato N."/>
            <person name="Blanc-Mathieu R."/>
            <person name="Endo H."/>
            <person name="Kuwata A."/>
            <person name="Ogata H."/>
        </authorList>
    </citation>
    <scope>NUCLEOTIDE SEQUENCE [LARGE SCALE GENOMIC DNA]</scope>
</reference>
<feature type="region of interest" description="Disordered" evidence="1">
    <location>
        <begin position="1"/>
        <end position="150"/>
    </location>
</feature>
<sequence length="521" mass="53741">MSSFTHGASKPAKKPSPGSPTFRSGWTIQPKMQGHQSYVPVNRSLDSGRKAEDAWIRKTTTPPTPPLTPPPCSMSPILPASSSGGGGEDKSKADRSKDRSKGASVATPQALAPRQRSFSPTAYATASPSPSPPPIANVLTNDEDSGAGVGDASLLSASFAVDVGVQLSITEGAEASFAVEGEGAAGTEGEGVAGVEGDEDATSQFAVCGAGGADKTRTVFALDSPRTLVGLKIADDGELSYFAKKGEGGEEGGGSPAVASSSREFRDAIAGLEVEGGAGAGGASFAVGKQLFSPVVRVRQEGKSDTEGDLKGDGKGTLAGRKKKGLRVSTRTARVVINQKHRIESWSGDEGDEGEEGGEGEEGREGEGGDDVVARRVFSAAVSAESPEDTDVVLLAHNWEYGGADSAKFPALPAHVTSLPVDCDLHAELFCTTFSKKTLVNLLFALSSSTAVELIRLKASYPEHRIVNVIVSPADSDSVEAIEALGGTRATNIMGSDVRRIRKMVEAIEDIGVVSAAVMRV</sequence>
<name>A0ABQ6MB35_9STRA</name>
<feature type="compositionally biased region" description="Pro residues" evidence="1">
    <location>
        <begin position="62"/>
        <end position="73"/>
    </location>
</feature>
<evidence type="ECO:0000256" key="1">
    <source>
        <dbReference type="SAM" id="MobiDB-lite"/>
    </source>
</evidence>
<feature type="region of interest" description="Disordered" evidence="1">
    <location>
        <begin position="339"/>
        <end position="370"/>
    </location>
</feature>
<evidence type="ECO:0000313" key="2">
    <source>
        <dbReference type="EMBL" id="GMI23039.1"/>
    </source>
</evidence>
<evidence type="ECO:0000313" key="3">
    <source>
        <dbReference type="Proteomes" id="UP001165060"/>
    </source>
</evidence>
<dbReference type="EMBL" id="BRYB01002636">
    <property type="protein sequence ID" value="GMI23039.1"/>
    <property type="molecule type" value="Genomic_DNA"/>
</dbReference>
<organism evidence="2 3">
    <name type="scientific">Tetraparma gracilis</name>
    <dbReference type="NCBI Taxonomy" id="2962635"/>
    <lineage>
        <taxon>Eukaryota</taxon>
        <taxon>Sar</taxon>
        <taxon>Stramenopiles</taxon>
        <taxon>Ochrophyta</taxon>
        <taxon>Bolidophyceae</taxon>
        <taxon>Parmales</taxon>
        <taxon>Triparmaceae</taxon>
        <taxon>Tetraparma</taxon>
    </lineage>
</organism>
<feature type="compositionally biased region" description="Low complexity" evidence="1">
    <location>
        <begin position="7"/>
        <end position="20"/>
    </location>
</feature>
<dbReference type="Proteomes" id="UP001165060">
    <property type="component" value="Unassembled WGS sequence"/>
</dbReference>
<feature type="compositionally biased region" description="Basic and acidic residues" evidence="1">
    <location>
        <begin position="299"/>
        <end position="314"/>
    </location>
</feature>
<gene>
    <name evidence="2" type="ORF">TeGR_g11080</name>
</gene>
<accession>A0ABQ6MB35</accession>
<feature type="compositionally biased region" description="Basic and acidic residues" evidence="1">
    <location>
        <begin position="87"/>
        <end position="101"/>
    </location>
</feature>
<feature type="region of interest" description="Disordered" evidence="1">
    <location>
        <begin position="299"/>
        <end position="323"/>
    </location>
</feature>
<feature type="compositionally biased region" description="Low complexity" evidence="1">
    <location>
        <begin position="119"/>
        <end position="128"/>
    </location>
</feature>
<protein>
    <submittedName>
        <fullName evidence="2">Uncharacterized protein</fullName>
    </submittedName>
</protein>
<feature type="compositionally biased region" description="Basic and acidic residues" evidence="1">
    <location>
        <begin position="46"/>
        <end position="56"/>
    </location>
</feature>
<comment type="caution">
    <text evidence="2">The sequence shown here is derived from an EMBL/GenBank/DDBJ whole genome shotgun (WGS) entry which is preliminary data.</text>
</comment>
<proteinExistence type="predicted"/>